<feature type="transmembrane region" description="Helical" evidence="1">
    <location>
        <begin position="27"/>
        <end position="50"/>
    </location>
</feature>
<evidence type="ECO:0000256" key="1">
    <source>
        <dbReference type="SAM" id="Phobius"/>
    </source>
</evidence>
<keyword evidence="1" id="KW-0472">Membrane</keyword>
<keyword evidence="1" id="KW-0812">Transmembrane</keyword>
<dbReference type="AlphaFoldDB" id="A0A3B0URW6"/>
<dbReference type="EMBL" id="UOEV01000003">
    <property type="protein sequence ID" value="VAW31800.1"/>
    <property type="molecule type" value="Genomic_DNA"/>
</dbReference>
<proteinExistence type="predicted"/>
<gene>
    <name evidence="2" type="ORF">MNBD_CPR01-484</name>
</gene>
<sequence>MNNYVDKHVQTYIISCGKKMLFPQAIYYNYLFLCITKNTIHTLYFIQVLFKGVIKSSLRIYTLYTPLIELKY</sequence>
<reference evidence="2" key="1">
    <citation type="submission" date="2018-06" db="EMBL/GenBank/DDBJ databases">
        <authorList>
            <person name="Zhirakovskaya E."/>
        </authorList>
    </citation>
    <scope>NUCLEOTIDE SEQUENCE</scope>
</reference>
<organism evidence="2">
    <name type="scientific">hydrothermal vent metagenome</name>
    <dbReference type="NCBI Taxonomy" id="652676"/>
    <lineage>
        <taxon>unclassified sequences</taxon>
        <taxon>metagenomes</taxon>
        <taxon>ecological metagenomes</taxon>
    </lineage>
</organism>
<name>A0A3B0URW6_9ZZZZ</name>
<accession>A0A3B0URW6</accession>
<evidence type="ECO:0000313" key="2">
    <source>
        <dbReference type="EMBL" id="VAW31800.1"/>
    </source>
</evidence>
<protein>
    <submittedName>
        <fullName evidence="2">Uncharacterized protein</fullName>
    </submittedName>
</protein>
<keyword evidence="1" id="KW-1133">Transmembrane helix</keyword>